<keyword evidence="8" id="KW-1185">Reference proteome</keyword>
<evidence type="ECO:0000256" key="2">
    <source>
        <dbReference type="ARBA" id="ARBA00023125"/>
    </source>
</evidence>
<dbReference type="AlphaFoldDB" id="A0A0J9XB13"/>
<gene>
    <name evidence="7" type="ORF">BN980_GECA07s03750g</name>
</gene>
<dbReference type="SUPFAM" id="SSF46785">
    <property type="entry name" value="Winged helix' DNA-binding domain"/>
    <property type="match status" value="1"/>
</dbReference>
<feature type="compositionally biased region" description="Low complexity" evidence="5">
    <location>
        <begin position="431"/>
        <end position="442"/>
    </location>
</feature>
<dbReference type="GO" id="GO:0005634">
    <property type="term" value="C:nucleus"/>
    <property type="evidence" value="ECO:0007669"/>
    <property type="project" value="UniProtKB-SubCell"/>
</dbReference>
<dbReference type="InterPro" id="IPR036388">
    <property type="entry name" value="WH-like_DNA-bd_sf"/>
</dbReference>
<accession>A0A0J9XB13</accession>
<feature type="compositionally biased region" description="Polar residues" evidence="5">
    <location>
        <begin position="414"/>
        <end position="428"/>
    </location>
</feature>
<feature type="region of interest" description="Disordered" evidence="5">
    <location>
        <begin position="512"/>
        <end position="546"/>
    </location>
</feature>
<evidence type="ECO:0000256" key="4">
    <source>
        <dbReference type="PROSITE-ProRule" id="PRU00089"/>
    </source>
</evidence>
<dbReference type="CDD" id="cd00059">
    <property type="entry name" value="FH_FOX"/>
    <property type="match status" value="1"/>
</dbReference>
<feature type="compositionally biased region" description="Low complexity" evidence="5">
    <location>
        <begin position="381"/>
        <end position="391"/>
    </location>
</feature>
<comment type="caution">
    <text evidence="7">The sequence shown here is derived from an EMBL/GenBank/DDBJ whole genome shotgun (WGS) entry which is preliminary data.</text>
</comment>
<organism evidence="7 8">
    <name type="scientific">Geotrichum candidum</name>
    <name type="common">Oospora lactis</name>
    <name type="synonym">Dipodascus geotrichum</name>
    <dbReference type="NCBI Taxonomy" id="1173061"/>
    <lineage>
        <taxon>Eukaryota</taxon>
        <taxon>Fungi</taxon>
        <taxon>Dikarya</taxon>
        <taxon>Ascomycota</taxon>
        <taxon>Saccharomycotina</taxon>
        <taxon>Dipodascomycetes</taxon>
        <taxon>Dipodascales</taxon>
        <taxon>Dipodascaceae</taxon>
        <taxon>Geotrichum</taxon>
    </lineage>
</organism>
<dbReference type="STRING" id="1173061.A0A0J9XB13"/>
<dbReference type="EMBL" id="CCBN010000007">
    <property type="protein sequence ID" value="CDO54380.1"/>
    <property type="molecule type" value="Genomic_DNA"/>
</dbReference>
<proteinExistence type="predicted"/>
<evidence type="ECO:0000313" key="8">
    <source>
        <dbReference type="Proteomes" id="UP000242525"/>
    </source>
</evidence>
<evidence type="ECO:0000313" key="7">
    <source>
        <dbReference type="EMBL" id="CDO54380.1"/>
    </source>
</evidence>
<feature type="compositionally biased region" description="Low complexity" evidence="5">
    <location>
        <begin position="513"/>
        <end position="526"/>
    </location>
</feature>
<dbReference type="InterPro" id="IPR036390">
    <property type="entry name" value="WH_DNA-bd_sf"/>
</dbReference>
<feature type="domain" description="Fork-head" evidence="6">
    <location>
        <begin position="275"/>
        <end position="368"/>
    </location>
</feature>
<name>A0A0J9XB13_GEOCN</name>
<dbReference type="PROSITE" id="PS00657">
    <property type="entry name" value="FORK_HEAD_1"/>
    <property type="match status" value="1"/>
</dbReference>
<dbReference type="OrthoDB" id="5954824at2759"/>
<feature type="region of interest" description="Disordered" evidence="5">
    <location>
        <begin position="367"/>
        <end position="477"/>
    </location>
</feature>
<evidence type="ECO:0000256" key="3">
    <source>
        <dbReference type="ARBA" id="ARBA00023242"/>
    </source>
</evidence>
<keyword evidence="2 4" id="KW-0238">DNA-binding</keyword>
<comment type="subcellular location">
    <subcellularLocation>
        <location evidence="1 4">Nucleus</location>
    </subcellularLocation>
</comment>
<sequence>MIFSSSYLSTDSSTATTSSSVNMLKSLNSVHLPPPPHASGLRPAAVLDPKALKRSVSSIGFAQKRQSNYSSFSASTTPKQQFAQVRSVSLGTPASNSKAFVNTLSASSPRLSRDSPHMRLTKSMDQSIMLPASLDASPYLPSVPMKAVQSEPLPLSLPVYQHHGNLLSVSTAQSKSMINGSNATMLANTYYNPQYDPKLAALTNAAELSYLPNNMNNGQIKSTPSNEDRLFQMRNTLSAYFMPPSSLGLLGASNNNGNEIPEPKDMPPIIDDGTKPPYSYATLIGMAILRSDDRKLTLSQIYKWINETFIWYQTKSGWQNSIRHNLSLNKAFRKQERPKNDPGKGHYWIVEPGCEFQFVRVRMTKRQQPPSSFLSMNRAVQPQKPQQKMPPTGKVSTSTGSKGFKRKVVDKKAQQLSNTPVITKSSTLHRLPSTLSTPSFSSNLEENMVTRGQLSETKDHDKENEANGNDSAPKLKSIKIEDLDPKLVQELNQKTLCMSSVSHKRHLDETDISEGISSSSSSSEHSPTNNSPKKIRKKGPPASIQVQSIPMLSQRFLYDSSLSQNSPNKLWFTNVNDHMDTAQVIYDNSIVIKSPIRNTFDSELMLGKGLVVNGSAARATTKDNGLSIMTHTQSSSSTGTEDPTLGIYKSLGSNFSPVAFEFEDIYPYSPFKLSPQRLRFGIYQDDDLVSRTGYESMSTLKDRRSNFHNYCEVVEEPVVEPTAEKQGVKQ</sequence>
<dbReference type="PANTHER" id="PTHR11829">
    <property type="entry name" value="FORKHEAD BOX PROTEIN"/>
    <property type="match status" value="1"/>
</dbReference>
<dbReference type="GO" id="GO:0000978">
    <property type="term" value="F:RNA polymerase II cis-regulatory region sequence-specific DNA binding"/>
    <property type="evidence" value="ECO:0007669"/>
    <property type="project" value="TreeGrafter"/>
</dbReference>
<reference evidence="7" key="1">
    <citation type="submission" date="2014-03" db="EMBL/GenBank/DDBJ databases">
        <authorList>
            <person name="Casaregola S."/>
        </authorList>
    </citation>
    <scope>NUCLEOTIDE SEQUENCE [LARGE SCALE GENOMIC DNA]</scope>
    <source>
        <strain evidence="7">CLIB 918</strain>
    </source>
</reference>
<dbReference type="Gene3D" id="1.10.10.10">
    <property type="entry name" value="Winged helix-like DNA-binding domain superfamily/Winged helix DNA-binding domain"/>
    <property type="match status" value="1"/>
</dbReference>
<protein>
    <submittedName>
        <fullName evidence="7">Similar to Saccharomyces cerevisiae YIL131C FKH1 Forkhead family transcription factor with a minor role in the expression of G2/M phase genes</fullName>
    </submittedName>
</protein>
<dbReference type="PANTHER" id="PTHR11829:SF343">
    <property type="entry name" value="FORK-HEAD DOMAIN-CONTAINING PROTEIN"/>
    <property type="match status" value="1"/>
</dbReference>
<keyword evidence="3 4" id="KW-0539">Nucleus</keyword>
<dbReference type="PROSITE" id="PS00658">
    <property type="entry name" value="FORK_HEAD_2"/>
    <property type="match status" value="1"/>
</dbReference>
<dbReference type="InterPro" id="IPR030456">
    <property type="entry name" value="TF_fork_head_CS_2"/>
</dbReference>
<feature type="compositionally biased region" description="Basic and acidic residues" evidence="5">
    <location>
        <begin position="456"/>
        <end position="465"/>
    </location>
</feature>
<dbReference type="InterPro" id="IPR001766">
    <property type="entry name" value="Fork_head_dom"/>
</dbReference>
<dbReference type="GO" id="GO:0001228">
    <property type="term" value="F:DNA-binding transcription activator activity, RNA polymerase II-specific"/>
    <property type="evidence" value="ECO:0007669"/>
    <property type="project" value="UniProtKB-ARBA"/>
</dbReference>
<dbReference type="InterPro" id="IPR050211">
    <property type="entry name" value="FOX_domain-containing"/>
</dbReference>
<evidence type="ECO:0000256" key="1">
    <source>
        <dbReference type="ARBA" id="ARBA00004123"/>
    </source>
</evidence>
<dbReference type="PRINTS" id="PR00053">
    <property type="entry name" value="FORKHEAD"/>
</dbReference>
<feature type="compositionally biased region" description="Polar residues" evidence="5">
    <location>
        <begin position="367"/>
        <end position="380"/>
    </location>
</feature>
<dbReference type="InterPro" id="IPR018122">
    <property type="entry name" value="TF_fork_head_CS_1"/>
</dbReference>
<evidence type="ECO:0000256" key="5">
    <source>
        <dbReference type="SAM" id="MobiDB-lite"/>
    </source>
</evidence>
<evidence type="ECO:0000259" key="6">
    <source>
        <dbReference type="PROSITE" id="PS50039"/>
    </source>
</evidence>
<feature type="DNA-binding region" description="Fork-head" evidence="4">
    <location>
        <begin position="275"/>
        <end position="368"/>
    </location>
</feature>
<dbReference type="Pfam" id="PF00250">
    <property type="entry name" value="Forkhead"/>
    <property type="match status" value="1"/>
</dbReference>
<dbReference type="Proteomes" id="UP000242525">
    <property type="component" value="Unassembled WGS sequence"/>
</dbReference>
<dbReference type="PROSITE" id="PS50039">
    <property type="entry name" value="FORK_HEAD_3"/>
    <property type="match status" value="1"/>
</dbReference>
<dbReference type="SMART" id="SM00339">
    <property type="entry name" value="FH"/>
    <property type="match status" value="1"/>
</dbReference>
<dbReference type="FunFam" id="1.10.10.10:FF:000260">
    <property type="entry name" value="Forkhead transcription factor (Sep1)"/>
    <property type="match status" value="1"/>
</dbReference>